<dbReference type="InterPro" id="IPR019223">
    <property type="entry name" value="DUF2147"/>
</dbReference>
<dbReference type="PANTHER" id="PTHR36919:SF2">
    <property type="entry name" value="BLL6627 PROTEIN"/>
    <property type="match status" value="1"/>
</dbReference>
<sequence>MLKSCKACVAWGSDTMFLLKYIYCAAIFAVSSTTVFADVVEGVWKSTPDVNGLVVHVRAKPCGPALCGTVERAKDRRGYDKRSTAVGKRVFWDMKPQPDGSYVGTLLGTSASEMRKATMLVHGNAMRLQTCIGDACNEMIWTRLR</sequence>
<dbReference type="Pfam" id="PF09917">
    <property type="entry name" value="DUF2147"/>
    <property type="match status" value="1"/>
</dbReference>
<comment type="caution">
    <text evidence="1">The sequence shown here is derived from an EMBL/GenBank/DDBJ whole genome shotgun (WGS) entry which is preliminary data.</text>
</comment>
<dbReference type="EMBL" id="DRFN01000001">
    <property type="protein sequence ID" value="HDZ50252.1"/>
    <property type="molecule type" value="Genomic_DNA"/>
</dbReference>
<gene>
    <name evidence="1" type="ORF">ENH63_00430</name>
</gene>
<dbReference type="PANTHER" id="PTHR36919">
    <property type="entry name" value="BLR1215 PROTEIN"/>
    <property type="match status" value="1"/>
</dbReference>
<reference evidence="1" key="1">
    <citation type="journal article" date="2020" name="mSystems">
        <title>Genome- and Community-Level Interaction Insights into Carbon Utilization and Element Cycling Functions of Hydrothermarchaeota in Hydrothermal Sediment.</title>
        <authorList>
            <person name="Zhou Z."/>
            <person name="Liu Y."/>
            <person name="Xu W."/>
            <person name="Pan J."/>
            <person name="Luo Z.H."/>
            <person name="Li M."/>
        </authorList>
    </citation>
    <scope>NUCLEOTIDE SEQUENCE [LARGE SCALE GENOMIC DNA]</scope>
    <source>
        <strain evidence="1">HyVt-323</strain>
    </source>
</reference>
<organism evidence="1">
    <name type="scientific">Sulfitobacter litoralis</name>
    <dbReference type="NCBI Taxonomy" id="335975"/>
    <lineage>
        <taxon>Bacteria</taxon>
        <taxon>Pseudomonadati</taxon>
        <taxon>Pseudomonadota</taxon>
        <taxon>Alphaproteobacteria</taxon>
        <taxon>Rhodobacterales</taxon>
        <taxon>Roseobacteraceae</taxon>
        <taxon>Sulfitobacter</taxon>
    </lineage>
</organism>
<evidence type="ECO:0000313" key="1">
    <source>
        <dbReference type="EMBL" id="HDZ50252.1"/>
    </source>
</evidence>
<dbReference type="AlphaFoldDB" id="A0A7V1A819"/>
<dbReference type="Proteomes" id="UP000885704">
    <property type="component" value="Unassembled WGS sequence"/>
</dbReference>
<name>A0A7V1A819_9RHOB</name>
<dbReference type="OrthoDB" id="9811671at2"/>
<proteinExistence type="predicted"/>
<protein>
    <submittedName>
        <fullName evidence="1">DUF2147 domain-containing protein</fullName>
    </submittedName>
</protein>
<accession>A0A7V1A819</accession>